<protein>
    <submittedName>
        <fullName evidence="3">DnaJ domain</fullName>
    </submittedName>
</protein>
<dbReference type="PROSITE" id="PS50076">
    <property type="entry name" value="DNAJ_2"/>
    <property type="match status" value="1"/>
</dbReference>
<dbReference type="STRING" id="70448.A0A096P7N9"/>
<dbReference type="Gene3D" id="1.10.287.110">
    <property type="entry name" value="DnaJ domain"/>
    <property type="match status" value="1"/>
</dbReference>
<dbReference type="Proteomes" id="UP000009170">
    <property type="component" value="Unassembled WGS sequence"/>
</dbReference>
<dbReference type="AlphaFoldDB" id="A0A096P7N9"/>
<dbReference type="SMART" id="SM00271">
    <property type="entry name" value="DnaJ"/>
    <property type="match status" value="1"/>
</dbReference>
<dbReference type="GeneID" id="9837421"/>
<dbReference type="CDD" id="cd06257">
    <property type="entry name" value="DnaJ"/>
    <property type="match status" value="1"/>
</dbReference>
<proteinExistence type="predicted"/>
<dbReference type="RefSeq" id="XP_003082540.2">
    <property type="nucleotide sequence ID" value="XM_003082492.2"/>
</dbReference>
<evidence type="ECO:0000256" key="1">
    <source>
        <dbReference type="SAM" id="MobiDB-lite"/>
    </source>
</evidence>
<evidence type="ECO:0000313" key="3">
    <source>
        <dbReference type="EMBL" id="CEG00047.1"/>
    </source>
</evidence>
<feature type="compositionally biased region" description="Basic and acidic residues" evidence="1">
    <location>
        <begin position="182"/>
        <end position="234"/>
    </location>
</feature>
<dbReference type="SUPFAM" id="SSF46565">
    <property type="entry name" value="Chaperone J-domain"/>
    <property type="match status" value="1"/>
</dbReference>
<evidence type="ECO:0000259" key="2">
    <source>
        <dbReference type="PROSITE" id="PS50076"/>
    </source>
</evidence>
<evidence type="ECO:0000313" key="4">
    <source>
        <dbReference type="Proteomes" id="UP000009170"/>
    </source>
</evidence>
<gene>
    <name evidence="3" type="ORF">OT_ostta13g00680</name>
</gene>
<organism evidence="3 4">
    <name type="scientific">Ostreococcus tauri</name>
    <name type="common">Marine green alga</name>
    <dbReference type="NCBI Taxonomy" id="70448"/>
    <lineage>
        <taxon>Eukaryota</taxon>
        <taxon>Viridiplantae</taxon>
        <taxon>Chlorophyta</taxon>
        <taxon>Mamiellophyceae</taxon>
        <taxon>Mamiellales</taxon>
        <taxon>Bathycoccaceae</taxon>
        <taxon>Ostreococcus</taxon>
    </lineage>
</organism>
<reference evidence="4" key="1">
    <citation type="journal article" date="2006" name="Proc. Natl. Acad. Sci. U.S.A.">
        <title>Genome analysis of the smallest free-living eukaryote Ostreococcus tauri unveils many unique features.</title>
        <authorList>
            <person name="Derelle E."/>
            <person name="Ferraz C."/>
            <person name="Rombauts S."/>
            <person name="Rouze P."/>
            <person name="Worden A.Z."/>
            <person name="Robbens S."/>
            <person name="Partensky F."/>
            <person name="Degroeve S."/>
            <person name="Echeynie S."/>
            <person name="Cooke R."/>
            <person name="Saeys Y."/>
            <person name="Wuyts J."/>
            <person name="Jabbari K."/>
            <person name="Bowler C."/>
            <person name="Panaud O."/>
            <person name="Piegu B."/>
            <person name="Ball S.G."/>
            <person name="Ral J.-P."/>
            <person name="Bouget F.-Y."/>
            <person name="Piganeau G."/>
            <person name="De Baets B."/>
            <person name="Picard A."/>
            <person name="Delseny M."/>
            <person name="Demaille J."/>
            <person name="Van de Peer Y."/>
            <person name="Moreau H."/>
        </authorList>
    </citation>
    <scope>NUCLEOTIDE SEQUENCE [LARGE SCALE GENOMIC DNA]</scope>
    <source>
        <strain evidence="4">OTTH 0595 / CCAP 157/2 / RCC745</strain>
    </source>
</reference>
<dbReference type="InParanoid" id="A0A096P7N9"/>
<dbReference type="KEGG" id="ota:OT_ostta13g00680"/>
<dbReference type="OrthoDB" id="10250354at2759"/>
<feature type="compositionally biased region" description="Basic residues" evidence="1">
    <location>
        <begin position="249"/>
        <end position="259"/>
    </location>
</feature>
<dbReference type="InterPro" id="IPR001623">
    <property type="entry name" value="DnaJ_domain"/>
</dbReference>
<reference evidence="3 4" key="2">
    <citation type="journal article" date="2014" name="BMC Genomics">
        <title>An improved genome of the model marine alga Ostreococcus tauri unfolds by assessing Illumina de novo assemblies.</title>
        <authorList>
            <person name="Blanc-Mathieu R."/>
            <person name="Verhelst B."/>
            <person name="Derelle E."/>
            <person name="Rombauts S."/>
            <person name="Bouget F.Y."/>
            <person name="Carre I."/>
            <person name="Chateau A."/>
            <person name="Eyre-Walker A."/>
            <person name="Grimsley N."/>
            <person name="Moreau H."/>
            <person name="Piegu B."/>
            <person name="Rivals E."/>
            <person name="Schackwitz W."/>
            <person name="Van de Peer Y."/>
            <person name="Piganeau G."/>
        </authorList>
    </citation>
    <scope>NUCLEOTIDE SEQUENCE [LARGE SCALE GENOMIC DNA]</scope>
    <source>
        <strain evidence="4">OTTH 0595 / CCAP 157/2 / RCC745</strain>
    </source>
</reference>
<dbReference type="InterPro" id="IPR036869">
    <property type="entry name" value="J_dom_sf"/>
</dbReference>
<sequence>MDALERAMRNRVRALEDTSEARAAMRRRVENARARVASDDANAVTTPNALDRAREDVEDADVVAAVLDAHARGDYFACLNVRRPTCDDAGRATWDVSDAELNRAFRRASLRVHPDKNRASDARKAFDAIGETQKLFRDGKKRAEIVREAADAAFKEKCRRDPEFARTAMRARESANADAYADEMRRQREEARRRAAEKRAKGARRKREERDDARDALERMAKSLEAEELAKANEAKGGGSDGDDATVVVRRKPKKRFMF</sequence>
<keyword evidence="4" id="KW-1185">Reference proteome</keyword>
<feature type="region of interest" description="Disordered" evidence="1">
    <location>
        <begin position="173"/>
        <end position="259"/>
    </location>
</feature>
<feature type="domain" description="J" evidence="2">
    <location>
        <begin position="74"/>
        <end position="149"/>
    </location>
</feature>
<dbReference type="Pfam" id="PF00226">
    <property type="entry name" value="DnaJ"/>
    <property type="match status" value="1"/>
</dbReference>
<accession>A0A096P7N9</accession>
<comment type="caution">
    <text evidence="3">The sequence shown here is derived from an EMBL/GenBank/DDBJ whole genome shotgun (WGS) entry which is preliminary data.</text>
</comment>
<dbReference type="EMBL" id="CAID01000013">
    <property type="protein sequence ID" value="CEG00047.1"/>
    <property type="molecule type" value="Genomic_DNA"/>
</dbReference>
<name>A0A096P7N9_OSTTA</name>